<keyword evidence="2" id="KW-0479">Metal-binding</keyword>
<dbReference type="AlphaFoldDB" id="C5BRW1"/>
<dbReference type="InterPro" id="IPR036922">
    <property type="entry name" value="Rieske_2Fe-2S_sf"/>
</dbReference>
<dbReference type="GO" id="GO:0046872">
    <property type="term" value="F:metal ion binding"/>
    <property type="evidence" value="ECO:0007669"/>
    <property type="project" value="UniProtKB-KW"/>
</dbReference>
<dbReference type="PROSITE" id="PS51296">
    <property type="entry name" value="RIESKE"/>
    <property type="match status" value="1"/>
</dbReference>
<sequence>MNTVENREAIVATSAQYVPLCPADALAPGEMSRFDPEGMDPIVLCNYQGDYYALEDECTHAIASMAEGEFVEDQLVCPVHGGRFCVTTGAATKLPCRQALKTWPISIVDGVVCLQID</sequence>
<dbReference type="RefSeq" id="WP_015818790.1">
    <property type="nucleotide sequence ID" value="NC_012997.1"/>
</dbReference>
<keyword evidence="1" id="KW-0001">2Fe-2S</keyword>
<proteinExistence type="predicted"/>
<dbReference type="InterPro" id="IPR017941">
    <property type="entry name" value="Rieske_2Fe-2S"/>
</dbReference>
<organism evidence="6 7">
    <name type="scientific">Teredinibacter turnerae (strain ATCC 39867 / T7901)</name>
    <dbReference type="NCBI Taxonomy" id="377629"/>
    <lineage>
        <taxon>Bacteria</taxon>
        <taxon>Pseudomonadati</taxon>
        <taxon>Pseudomonadota</taxon>
        <taxon>Gammaproteobacteria</taxon>
        <taxon>Cellvibrionales</taxon>
        <taxon>Cellvibrionaceae</taxon>
        <taxon>Teredinibacter</taxon>
    </lineage>
</organism>
<dbReference type="EMBL" id="CP001614">
    <property type="protein sequence ID" value="ACR12678.1"/>
    <property type="molecule type" value="Genomic_DNA"/>
</dbReference>
<dbReference type="Proteomes" id="UP000009080">
    <property type="component" value="Chromosome"/>
</dbReference>
<gene>
    <name evidence="6" type="ordered locus">TERTU_1277</name>
</gene>
<evidence type="ECO:0000313" key="6">
    <source>
        <dbReference type="EMBL" id="ACR12678.1"/>
    </source>
</evidence>
<dbReference type="GO" id="GO:0051537">
    <property type="term" value="F:2 iron, 2 sulfur cluster binding"/>
    <property type="evidence" value="ECO:0007669"/>
    <property type="project" value="UniProtKB-KW"/>
</dbReference>
<evidence type="ECO:0000313" key="7">
    <source>
        <dbReference type="Proteomes" id="UP000009080"/>
    </source>
</evidence>
<dbReference type="HOGENOM" id="CLU_055690_5_2_6"/>
<evidence type="ECO:0000256" key="2">
    <source>
        <dbReference type="ARBA" id="ARBA00022723"/>
    </source>
</evidence>
<dbReference type="eggNOG" id="COG2146">
    <property type="taxonomic scope" value="Bacteria"/>
</dbReference>
<accession>C5BRW1</accession>
<dbReference type="STRING" id="377629.TERTU_1277"/>
<dbReference type="KEGG" id="ttu:TERTU_1277"/>
<protein>
    <submittedName>
        <fullName evidence="6">Ferredoxin subunit</fullName>
    </submittedName>
</protein>
<name>C5BRW1_TERTT</name>
<dbReference type="CDD" id="cd03528">
    <property type="entry name" value="Rieske_RO_ferredoxin"/>
    <property type="match status" value="1"/>
</dbReference>
<evidence type="ECO:0000256" key="4">
    <source>
        <dbReference type="ARBA" id="ARBA00023014"/>
    </source>
</evidence>
<evidence type="ECO:0000256" key="3">
    <source>
        <dbReference type="ARBA" id="ARBA00023004"/>
    </source>
</evidence>
<keyword evidence="4" id="KW-0411">Iron-sulfur</keyword>
<keyword evidence="7" id="KW-1185">Reference proteome</keyword>
<dbReference type="Pfam" id="PF00355">
    <property type="entry name" value="Rieske"/>
    <property type="match status" value="1"/>
</dbReference>
<reference evidence="6 7" key="1">
    <citation type="journal article" date="2009" name="PLoS ONE">
        <title>The complete genome of Teredinibacter turnerae T7901: an intracellular endosymbiont of marine wood-boring bivalves (shipworms).</title>
        <authorList>
            <person name="Yang J.C."/>
            <person name="Madupu R."/>
            <person name="Durkin A.S."/>
            <person name="Ekborg N.A."/>
            <person name="Pedamallu C.S."/>
            <person name="Hostetler J.B."/>
            <person name="Radune D."/>
            <person name="Toms B.S."/>
            <person name="Henrissat B."/>
            <person name="Coutinho P.M."/>
            <person name="Schwarz S."/>
            <person name="Field L."/>
            <person name="Trindade-Silva A.E."/>
            <person name="Soares C.A.G."/>
            <person name="Elshahawi S."/>
            <person name="Hanora A."/>
            <person name="Schmidt E.W."/>
            <person name="Haygood M.G."/>
            <person name="Posfai J."/>
            <person name="Benner J."/>
            <person name="Madinger C."/>
            <person name="Nove J."/>
            <person name="Anton B."/>
            <person name="Chaudhary K."/>
            <person name="Foster J."/>
            <person name="Holman A."/>
            <person name="Kumar S."/>
            <person name="Lessard P.A."/>
            <person name="Luyten Y.A."/>
            <person name="Slatko B."/>
            <person name="Wood N."/>
            <person name="Wu B."/>
            <person name="Teplitski M."/>
            <person name="Mougous J.D."/>
            <person name="Ward N."/>
            <person name="Eisen J.A."/>
            <person name="Badger J.H."/>
            <person name="Distel D.L."/>
        </authorList>
    </citation>
    <scope>NUCLEOTIDE SEQUENCE [LARGE SCALE GENOMIC DNA]</scope>
    <source>
        <strain evidence="7">ATCC 39867 / T7901</strain>
    </source>
</reference>
<evidence type="ECO:0000256" key="1">
    <source>
        <dbReference type="ARBA" id="ARBA00022714"/>
    </source>
</evidence>
<keyword evidence="3" id="KW-0408">Iron</keyword>
<dbReference type="SUPFAM" id="SSF50022">
    <property type="entry name" value="ISP domain"/>
    <property type="match status" value="1"/>
</dbReference>
<dbReference type="OrthoDB" id="9800167at2"/>
<feature type="domain" description="Rieske" evidence="5">
    <location>
        <begin position="18"/>
        <end position="114"/>
    </location>
</feature>
<dbReference type="Gene3D" id="2.102.10.10">
    <property type="entry name" value="Rieske [2Fe-2S] iron-sulphur domain"/>
    <property type="match status" value="1"/>
</dbReference>
<dbReference type="PANTHER" id="PTHR21496:SF23">
    <property type="entry name" value="3-PHENYLPROPIONATE_CINNAMIC ACID DIOXYGENASE FERREDOXIN SUBUNIT"/>
    <property type="match status" value="1"/>
</dbReference>
<evidence type="ECO:0000259" key="5">
    <source>
        <dbReference type="PROSITE" id="PS51296"/>
    </source>
</evidence>
<dbReference type="PANTHER" id="PTHR21496">
    <property type="entry name" value="FERREDOXIN-RELATED"/>
    <property type="match status" value="1"/>
</dbReference>